<protein>
    <submittedName>
        <fullName evidence="2">4877_t:CDS:1</fullName>
    </submittedName>
</protein>
<feature type="region of interest" description="Disordered" evidence="1">
    <location>
        <begin position="1"/>
        <end position="35"/>
    </location>
</feature>
<dbReference type="EMBL" id="CAJVPK010000462">
    <property type="protein sequence ID" value="CAG8513505.1"/>
    <property type="molecule type" value="Genomic_DNA"/>
</dbReference>
<gene>
    <name evidence="2" type="ORF">DEBURN_LOCUS5298</name>
</gene>
<keyword evidence="3" id="KW-1185">Reference proteome</keyword>
<feature type="compositionally biased region" description="Basic and acidic residues" evidence="1">
    <location>
        <begin position="1"/>
        <end position="11"/>
    </location>
</feature>
<proteinExistence type="predicted"/>
<comment type="caution">
    <text evidence="2">The sequence shown here is derived from an EMBL/GenBank/DDBJ whole genome shotgun (WGS) entry which is preliminary data.</text>
</comment>
<evidence type="ECO:0000313" key="2">
    <source>
        <dbReference type="EMBL" id="CAG8513505.1"/>
    </source>
</evidence>
<dbReference type="OrthoDB" id="5279943at2759"/>
<organism evidence="2 3">
    <name type="scientific">Diversispora eburnea</name>
    <dbReference type="NCBI Taxonomy" id="1213867"/>
    <lineage>
        <taxon>Eukaryota</taxon>
        <taxon>Fungi</taxon>
        <taxon>Fungi incertae sedis</taxon>
        <taxon>Mucoromycota</taxon>
        <taxon>Glomeromycotina</taxon>
        <taxon>Glomeromycetes</taxon>
        <taxon>Diversisporales</taxon>
        <taxon>Diversisporaceae</taxon>
        <taxon>Diversispora</taxon>
    </lineage>
</organism>
<evidence type="ECO:0000256" key="1">
    <source>
        <dbReference type="SAM" id="MobiDB-lite"/>
    </source>
</evidence>
<reference evidence="2" key="1">
    <citation type="submission" date="2021-06" db="EMBL/GenBank/DDBJ databases">
        <authorList>
            <person name="Kallberg Y."/>
            <person name="Tangrot J."/>
            <person name="Rosling A."/>
        </authorList>
    </citation>
    <scope>NUCLEOTIDE SEQUENCE</scope>
    <source>
        <strain evidence="2">AZ414A</strain>
    </source>
</reference>
<name>A0A9N9A1C4_9GLOM</name>
<feature type="compositionally biased region" description="Polar residues" evidence="1">
    <location>
        <begin position="12"/>
        <end position="31"/>
    </location>
</feature>
<dbReference type="Proteomes" id="UP000789706">
    <property type="component" value="Unassembled WGS sequence"/>
</dbReference>
<dbReference type="AlphaFoldDB" id="A0A9N9A1C4"/>
<evidence type="ECO:0000313" key="3">
    <source>
        <dbReference type="Proteomes" id="UP000789706"/>
    </source>
</evidence>
<accession>A0A9N9A1C4</accession>
<sequence>MDPAPKSRDNSSTKLTESPKVNSNQTSSKLTNVKPKPLFVNTLQRNTGNFVKPKIVEEEKERAVGFLVPDDESNTNEVTEELNDENPDSSYMVATPPIQDEFFIGSPTTSIDISVRDLNSDILVALVDRATEMKDLFNRNKEYFDLVQQSIFSPDENEWNQFLNILYSPRDERSDGEWMSAISEYMEPNPTLLVTFKEIVGYNEIENDDDDFSSIINDNNLDENDINEENDVDEGYNPFDYYSSTFEENDIGLLDICAIRDYPKILENLETSYPQFFINAKQELSQETKRRGSILGGNHLSQSRHSSCSSPACSLNGGFNFGGGKIITTDLTEEPATTLNDEFKSILVASREEISDEEWEIAIYECLDPWPQLVAQFEEIIKYEISND</sequence>